<evidence type="ECO:0000259" key="3">
    <source>
        <dbReference type="PROSITE" id="PS50110"/>
    </source>
</evidence>
<feature type="modified residue" description="4-aspartylphosphate" evidence="2">
    <location>
        <position position="414"/>
    </location>
</feature>
<dbReference type="SUPFAM" id="SSF52172">
    <property type="entry name" value="CheY-like"/>
    <property type="match status" value="3"/>
</dbReference>
<sequence length="485" mass="53063">LARLLRGEIRVESEIGVGSIFTLYLPYSREGLVCSDLSVQPLLRVAYGSRDGEAAAPQVEAIDVVPSLPAVPVVAVSADADVPADDRALVAPGDPTVLIVEDDQQYAKSLLNQAREHNFKGIVAPQPESALALTRDYLPTAILLDIDQPDANGLTVLERLKRDPATRHIPVCVMSGHDERERVLRRGAISYLDKPLSPARLQDEFARIQRFSTGGKRRLLVLEDNPAQRQAIVDLIGFGDVHIDAVGTGREALALLQTAHFDCMVLDLTLPDISGFDLLERIGAEPRLAALPIVVYTAAELSGPDVARVQRVAKSLVVKDARAPEKLLAETALFLHRSHDSLPEPQRRMLEEAQAADTGLAGRKVLVVDDDLRNIFALSSALERQDMKVLYAENGRNGIEVLQSDPSIEIVLMDIMMPEMDGYDTMRAIRSIPQFKSLPIITLTAKAMKGDRDKCIAAGASDYITKPVDIGQLLSLLRVWLHKSQ</sequence>
<dbReference type="GO" id="GO:0000160">
    <property type="term" value="P:phosphorelay signal transduction system"/>
    <property type="evidence" value="ECO:0007669"/>
    <property type="project" value="InterPro"/>
</dbReference>
<dbReference type="InterPro" id="IPR050595">
    <property type="entry name" value="Bact_response_regulator"/>
</dbReference>
<comment type="caution">
    <text evidence="4">The sequence shown here is derived from an EMBL/GenBank/DDBJ whole genome shotgun (WGS) entry which is preliminary data.</text>
</comment>
<dbReference type="EMBL" id="JWJG01000028">
    <property type="protein sequence ID" value="KIF83889.1"/>
    <property type="molecule type" value="Genomic_DNA"/>
</dbReference>
<evidence type="ECO:0000313" key="5">
    <source>
        <dbReference type="Proteomes" id="UP000031572"/>
    </source>
</evidence>
<keyword evidence="1 2" id="KW-0597">Phosphoprotein</keyword>
<evidence type="ECO:0000256" key="2">
    <source>
        <dbReference type="PROSITE-ProRule" id="PRU00169"/>
    </source>
</evidence>
<dbReference type="RefSeq" id="WP_040042824.1">
    <property type="nucleotide sequence ID" value="NZ_JWJG01000028.1"/>
</dbReference>
<evidence type="ECO:0000256" key="1">
    <source>
        <dbReference type="ARBA" id="ARBA00022553"/>
    </source>
</evidence>
<dbReference type="Pfam" id="PF00072">
    <property type="entry name" value="Response_reg"/>
    <property type="match status" value="3"/>
</dbReference>
<reference evidence="4 5" key="1">
    <citation type="submission" date="2014-12" db="EMBL/GenBank/DDBJ databases">
        <title>Denitrispirillum autotrophicum gen. nov., sp. nov., Denitrifying, Facultatively Autotrophic Bacteria Isolated from Rice Paddy Soil.</title>
        <authorList>
            <person name="Ishii S."/>
            <person name="Ashida N."/>
            <person name="Ohno H."/>
            <person name="Otsuka S."/>
            <person name="Yokota A."/>
            <person name="Senoo K."/>
        </authorList>
    </citation>
    <scope>NUCLEOTIDE SEQUENCE [LARGE SCALE GENOMIC DNA]</scope>
    <source>
        <strain evidence="4 5">TSA66</strain>
    </source>
</reference>
<feature type="modified residue" description="4-aspartylphosphate" evidence="2">
    <location>
        <position position="267"/>
    </location>
</feature>
<feature type="non-terminal residue" evidence="4">
    <location>
        <position position="1"/>
    </location>
</feature>
<feature type="domain" description="Response regulatory" evidence="3">
    <location>
        <begin position="96"/>
        <end position="209"/>
    </location>
</feature>
<dbReference type="PANTHER" id="PTHR44591:SF3">
    <property type="entry name" value="RESPONSE REGULATORY DOMAIN-CONTAINING PROTEIN"/>
    <property type="match status" value="1"/>
</dbReference>
<gene>
    <name evidence="4" type="ORF">TSA66_21085</name>
</gene>
<dbReference type="Gene3D" id="3.40.50.2300">
    <property type="match status" value="3"/>
</dbReference>
<protein>
    <submittedName>
        <fullName evidence="4">Histidine kinase</fullName>
    </submittedName>
</protein>
<feature type="modified residue" description="4-aspartylphosphate" evidence="2">
    <location>
        <position position="145"/>
    </location>
</feature>
<keyword evidence="4" id="KW-0808">Transferase</keyword>
<dbReference type="PANTHER" id="PTHR44591">
    <property type="entry name" value="STRESS RESPONSE REGULATOR PROTEIN 1"/>
    <property type="match status" value="1"/>
</dbReference>
<evidence type="ECO:0000313" key="4">
    <source>
        <dbReference type="EMBL" id="KIF83889.1"/>
    </source>
</evidence>
<proteinExistence type="predicted"/>
<dbReference type="CDD" id="cd17546">
    <property type="entry name" value="REC_hyHK_CKI1_RcsC-like"/>
    <property type="match status" value="1"/>
</dbReference>
<dbReference type="PROSITE" id="PS50110">
    <property type="entry name" value="RESPONSE_REGULATORY"/>
    <property type="match status" value="3"/>
</dbReference>
<dbReference type="Proteomes" id="UP000031572">
    <property type="component" value="Unassembled WGS sequence"/>
</dbReference>
<dbReference type="InterPro" id="IPR001789">
    <property type="entry name" value="Sig_transdc_resp-reg_receiver"/>
</dbReference>
<organism evidence="4 5">
    <name type="scientific">Noviherbaspirillum autotrophicum</name>
    <dbReference type="NCBI Taxonomy" id="709839"/>
    <lineage>
        <taxon>Bacteria</taxon>
        <taxon>Pseudomonadati</taxon>
        <taxon>Pseudomonadota</taxon>
        <taxon>Betaproteobacteria</taxon>
        <taxon>Burkholderiales</taxon>
        <taxon>Oxalobacteraceae</taxon>
        <taxon>Noviherbaspirillum</taxon>
    </lineage>
</organism>
<dbReference type="InterPro" id="IPR011006">
    <property type="entry name" value="CheY-like_superfamily"/>
</dbReference>
<dbReference type="CDD" id="cd00156">
    <property type="entry name" value="REC"/>
    <property type="match status" value="1"/>
</dbReference>
<dbReference type="SMART" id="SM00448">
    <property type="entry name" value="REC"/>
    <property type="match status" value="3"/>
</dbReference>
<dbReference type="GO" id="GO:0016301">
    <property type="term" value="F:kinase activity"/>
    <property type="evidence" value="ECO:0007669"/>
    <property type="project" value="UniProtKB-KW"/>
</dbReference>
<keyword evidence="4" id="KW-0418">Kinase</keyword>
<name>A0A0C2BV68_9BURK</name>
<keyword evidence="5" id="KW-1185">Reference proteome</keyword>
<feature type="domain" description="Response regulatory" evidence="3">
    <location>
        <begin position="364"/>
        <end position="481"/>
    </location>
</feature>
<accession>A0A0C2BV68</accession>
<dbReference type="STRING" id="709839.TSA66_21085"/>
<dbReference type="OrthoDB" id="9796305at2"/>
<feature type="domain" description="Response regulatory" evidence="3">
    <location>
        <begin position="218"/>
        <end position="334"/>
    </location>
</feature>
<dbReference type="AlphaFoldDB" id="A0A0C2BV68"/>